<reference evidence="2" key="2">
    <citation type="submission" date="2021-04" db="EMBL/GenBank/DDBJ databases">
        <authorList>
            <person name="Gilroy R."/>
        </authorList>
    </citation>
    <scope>NUCLEOTIDE SEQUENCE</scope>
    <source>
        <strain evidence="2">CHK187-11901</strain>
    </source>
</reference>
<evidence type="ECO:0000313" key="2">
    <source>
        <dbReference type="EMBL" id="HJC37442.1"/>
    </source>
</evidence>
<keyword evidence="1" id="KW-0472">Membrane</keyword>
<name>A0A9D2NS53_9FIRM</name>
<dbReference type="Proteomes" id="UP000823896">
    <property type="component" value="Unassembled WGS sequence"/>
</dbReference>
<feature type="transmembrane region" description="Helical" evidence="1">
    <location>
        <begin position="6"/>
        <end position="27"/>
    </location>
</feature>
<evidence type="ECO:0000256" key="1">
    <source>
        <dbReference type="SAM" id="Phobius"/>
    </source>
</evidence>
<keyword evidence="1" id="KW-0812">Transmembrane</keyword>
<dbReference type="AlphaFoldDB" id="A0A9D2NS53"/>
<organism evidence="2 3">
    <name type="scientific">Candidatus Merdibacter merdavium</name>
    <dbReference type="NCBI Taxonomy" id="2838692"/>
    <lineage>
        <taxon>Bacteria</taxon>
        <taxon>Bacillati</taxon>
        <taxon>Bacillota</taxon>
        <taxon>Erysipelotrichia</taxon>
        <taxon>Erysipelotrichales</taxon>
        <taxon>Erysipelotrichaceae</taxon>
        <taxon>Merdibacter</taxon>
    </lineage>
</organism>
<keyword evidence="1" id="KW-1133">Transmembrane helix</keyword>
<feature type="transmembrane region" description="Helical" evidence="1">
    <location>
        <begin position="101"/>
        <end position="124"/>
    </location>
</feature>
<reference evidence="2" key="1">
    <citation type="journal article" date="2021" name="PeerJ">
        <title>Extensive microbial diversity within the chicken gut microbiome revealed by metagenomics and culture.</title>
        <authorList>
            <person name="Gilroy R."/>
            <person name="Ravi A."/>
            <person name="Getino M."/>
            <person name="Pursley I."/>
            <person name="Horton D.L."/>
            <person name="Alikhan N.F."/>
            <person name="Baker D."/>
            <person name="Gharbi K."/>
            <person name="Hall N."/>
            <person name="Watson M."/>
            <person name="Adriaenssens E.M."/>
            <person name="Foster-Nyarko E."/>
            <person name="Jarju S."/>
            <person name="Secka A."/>
            <person name="Antonio M."/>
            <person name="Oren A."/>
            <person name="Chaudhuri R.R."/>
            <person name="La Ragione R."/>
            <person name="Hildebrand F."/>
            <person name="Pallen M.J."/>
        </authorList>
    </citation>
    <scope>NUCLEOTIDE SEQUENCE</scope>
    <source>
        <strain evidence="2">CHK187-11901</strain>
    </source>
</reference>
<comment type="caution">
    <text evidence="2">The sequence shown here is derived from an EMBL/GenBank/DDBJ whole genome shotgun (WGS) entry which is preliminary data.</text>
</comment>
<dbReference type="EMBL" id="DWWM01000060">
    <property type="protein sequence ID" value="HJC37442.1"/>
    <property type="molecule type" value="Genomic_DNA"/>
</dbReference>
<proteinExistence type="predicted"/>
<gene>
    <name evidence="2" type="ORF">H9702_09995</name>
</gene>
<accession>A0A9D2NS53</accession>
<evidence type="ECO:0000313" key="3">
    <source>
        <dbReference type="Proteomes" id="UP000823896"/>
    </source>
</evidence>
<sequence length="125" mass="14604">MTPNGIAFFICLTLLSYAHYIIAELTIHTAMAEKPNPSDHFLAYMFPWFASCHFSVCRSCKTLIQVLTFRLIRLSVTCRLRGKNQRLWARAETRHNLRNTLFVAILTIFPPQKIFLHFLFVLMLL</sequence>
<protein>
    <submittedName>
        <fullName evidence="2">Uncharacterized protein</fullName>
    </submittedName>
</protein>